<evidence type="ECO:0000313" key="4">
    <source>
        <dbReference type="Proteomes" id="UP001409585"/>
    </source>
</evidence>
<dbReference type="Pfam" id="PF07470">
    <property type="entry name" value="Glyco_hydro_88"/>
    <property type="match status" value="1"/>
</dbReference>
<sequence>MKMIKQVTYGVSFLALAGCGATTTESKKEPLPSGSLAMVSVTNPSAQPRASQSVTLSLSDLGLVSTQDLTTLGFTANNQPVDYQWIDQDGDGKKDAALLMLDFAAAEAKSITLAELAADQQPTTAKQTHAEIGVKVGGSWNGKTYEGGVFQDVEAIDLPPQVTDHSYYLRYEGPGIESNMVGYRVYLDWRNGFDIFGKQSYGLHLDQVGQDGYDSYHELADWGMDILKVGKSVGAGGYGLWKKNAIERVSDVQDWSAKIIEDGNLYSAFAIDYQGWNTGDLTTDLNAVLSMQADSRLVNVKLSTDPSIQEMAVGLVKGGSKVITGDLDITGEAWSYMATLGEQALDGSTLAMFVLFQKEDYQQFVEDEFNNGVLLKVRGGELEYYFGASWGLEPGIDLTEAALVQWLKDQAEQLTISPRVVINNQATQALRKKLGGAQSALAWAEKAAAAEIARHGNELAYNQYDTMRQRPANWEYTMGMMTQAIYGVGKATSNADYQAWAKDIIDSFVTEDGNILSYDKSKFNIDSINAGKMLLQLYKDSSDERYRIAAAQLADQLKDHPRLDAGAFWHKQRYPYQLWLDGVYMGMPFLAEYSLMFDDGHALDEVLQEFRVAHEILRNPDNGLYYHAYDEKREQVWADKNSGLSPFFWSRGMGWFAMALADTYALLPESETEKRAELSQIALEFVQAILPYQTENSVWLQITDMAGEPGNYPEASGSVMFTYLLVKGALTGLLPAEYKPQALQAYNAIVDNFTLVDAQNQLHITQVCQVAGLGFGRDGSYQYYMSEPVVDNDPKALAPFMMLGPLVNQLVQ</sequence>
<evidence type="ECO:0000256" key="2">
    <source>
        <dbReference type="SAM" id="SignalP"/>
    </source>
</evidence>
<keyword evidence="2" id="KW-0732">Signal</keyword>
<dbReference type="SUPFAM" id="SSF48208">
    <property type="entry name" value="Six-hairpin glycosidases"/>
    <property type="match status" value="1"/>
</dbReference>
<proteinExistence type="predicted"/>
<protein>
    <submittedName>
        <fullName evidence="3">Uncharacterized protein</fullName>
    </submittedName>
</protein>
<evidence type="ECO:0000256" key="1">
    <source>
        <dbReference type="ARBA" id="ARBA00022801"/>
    </source>
</evidence>
<dbReference type="RefSeq" id="WP_345424133.1">
    <property type="nucleotide sequence ID" value="NZ_AP031496.1"/>
</dbReference>
<dbReference type="InterPro" id="IPR052043">
    <property type="entry name" value="PolySaccharide_Degr_Enz"/>
</dbReference>
<organism evidence="3 4">
    <name type="scientific">Halioxenophilus aromaticivorans</name>
    <dbReference type="NCBI Taxonomy" id="1306992"/>
    <lineage>
        <taxon>Bacteria</taxon>
        <taxon>Pseudomonadati</taxon>
        <taxon>Pseudomonadota</taxon>
        <taxon>Gammaproteobacteria</taxon>
        <taxon>Alteromonadales</taxon>
        <taxon>Alteromonadaceae</taxon>
        <taxon>Halioxenophilus</taxon>
    </lineage>
</organism>
<comment type="caution">
    <text evidence="3">The sequence shown here is derived from an EMBL/GenBank/DDBJ whole genome shotgun (WGS) entry which is preliminary data.</text>
</comment>
<dbReference type="InterPro" id="IPR032342">
    <property type="entry name" value="DUF4861"/>
</dbReference>
<keyword evidence="4" id="KW-1185">Reference proteome</keyword>
<dbReference type="InterPro" id="IPR012341">
    <property type="entry name" value="6hp_glycosidase-like_sf"/>
</dbReference>
<dbReference type="Pfam" id="PF16153">
    <property type="entry name" value="DUF4861"/>
    <property type="match status" value="1"/>
</dbReference>
<dbReference type="InterPro" id="IPR008928">
    <property type="entry name" value="6-hairpin_glycosidase_sf"/>
</dbReference>
<dbReference type="EMBL" id="BAABLX010000028">
    <property type="protein sequence ID" value="GAA4948480.1"/>
    <property type="molecule type" value="Genomic_DNA"/>
</dbReference>
<accession>A0AAV3U4R1</accession>
<feature type="chain" id="PRO_5043719092" evidence="2">
    <location>
        <begin position="18"/>
        <end position="812"/>
    </location>
</feature>
<dbReference type="Proteomes" id="UP001409585">
    <property type="component" value="Unassembled WGS sequence"/>
</dbReference>
<dbReference type="GO" id="GO:0016787">
    <property type="term" value="F:hydrolase activity"/>
    <property type="evidence" value="ECO:0007669"/>
    <property type="project" value="UniProtKB-KW"/>
</dbReference>
<dbReference type="PANTHER" id="PTHR33886">
    <property type="entry name" value="UNSATURATED RHAMNOGALACTURONAN HYDROLASE (EUROFUNG)"/>
    <property type="match status" value="1"/>
</dbReference>
<evidence type="ECO:0000313" key="3">
    <source>
        <dbReference type="EMBL" id="GAA4948480.1"/>
    </source>
</evidence>
<dbReference type="PANTHER" id="PTHR33886:SF8">
    <property type="entry name" value="UNSATURATED RHAMNOGALACTURONAN HYDROLASE (EUROFUNG)"/>
    <property type="match status" value="1"/>
</dbReference>
<keyword evidence="1" id="KW-0378">Hydrolase</keyword>
<reference evidence="4" key="1">
    <citation type="journal article" date="2019" name="Int. J. Syst. Evol. Microbiol.">
        <title>The Global Catalogue of Microorganisms (GCM) 10K type strain sequencing project: providing services to taxonomists for standard genome sequencing and annotation.</title>
        <authorList>
            <consortium name="The Broad Institute Genomics Platform"/>
            <consortium name="The Broad Institute Genome Sequencing Center for Infectious Disease"/>
            <person name="Wu L."/>
            <person name="Ma J."/>
        </authorList>
    </citation>
    <scope>NUCLEOTIDE SEQUENCE [LARGE SCALE GENOMIC DNA]</scope>
    <source>
        <strain evidence="4">JCM 19134</strain>
    </source>
</reference>
<feature type="signal peptide" evidence="2">
    <location>
        <begin position="1"/>
        <end position="17"/>
    </location>
</feature>
<gene>
    <name evidence="3" type="ORF">GCM10025791_30590</name>
</gene>
<dbReference type="PROSITE" id="PS51257">
    <property type="entry name" value="PROKAR_LIPOPROTEIN"/>
    <property type="match status" value="1"/>
</dbReference>
<dbReference type="AlphaFoldDB" id="A0AAV3U4R1"/>
<name>A0AAV3U4R1_9ALTE</name>
<dbReference type="Gene3D" id="1.50.10.10">
    <property type="match status" value="1"/>
</dbReference>
<dbReference type="InterPro" id="IPR010905">
    <property type="entry name" value="Glyco_hydro_88"/>
</dbReference>
<dbReference type="GO" id="GO:0005975">
    <property type="term" value="P:carbohydrate metabolic process"/>
    <property type="evidence" value="ECO:0007669"/>
    <property type="project" value="InterPro"/>
</dbReference>